<feature type="transmembrane region" description="Helical" evidence="8">
    <location>
        <begin position="207"/>
        <end position="230"/>
    </location>
</feature>
<sequence>MQNILGTSLKNAELWLLGIGGSLIAINLTMVIRKDEPTDLYINVLFMFVIYSLLKEKKQKLNLESGFFSSLIGVFLISLIFIISLLQINIGILSLLPPLISGFGIALLASGYRGLKQYYKELSLLGFLCLRNFIFLLPDISILTAKLSGAILWYTGFKVTRSGIIISLPTGSIEVYSGCAGLDIIIDLLSLVVLFVFMFDIKSQQKFILPIVAIMIGFIVNGFRVALMAILVAQGDRQAFEYWHEGDGSLLFSMIASLFLCLFCWFLLSSNEKESKNNTNY</sequence>
<keyword evidence="10" id="KW-1185">Reference proteome</keyword>
<keyword evidence="4 8" id="KW-0812">Transmembrane</keyword>
<feature type="transmembrane region" description="Helical" evidence="8">
    <location>
        <begin position="92"/>
        <end position="112"/>
    </location>
</feature>
<dbReference type="EC" id="3.4.22.-" evidence="9"/>
<dbReference type="NCBIfam" id="TIGR03763">
    <property type="entry name" value="cyanoexo_CrtA"/>
    <property type="match status" value="1"/>
</dbReference>
<reference evidence="9 10" key="1">
    <citation type="journal article" date="2020" name="ISME J.">
        <title>Comparative genomics reveals insights into cyanobacterial evolution and habitat adaptation.</title>
        <authorList>
            <person name="Chen M.Y."/>
            <person name="Teng W.K."/>
            <person name="Zhao L."/>
            <person name="Hu C.X."/>
            <person name="Zhou Y.K."/>
            <person name="Han B.P."/>
            <person name="Song L.R."/>
            <person name="Shu W.S."/>
        </authorList>
    </citation>
    <scope>NUCLEOTIDE SEQUENCE [LARGE SCALE GENOMIC DNA]</scope>
    <source>
        <strain evidence="9 10">FACHB-260</strain>
    </source>
</reference>
<dbReference type="InterPro" id="IPR022505">
    <property type="entry name" value="Exosortase_cyanobac"/>
</dbReference>
<keyword evidence="7 8" id="KW-0472">Membrane</keyword>
<keyword evidence="5 9" id="KW-0378">Hydrolase</keyword>
<evidence type="ECO:0000313" key="9">
    <source>
        <dbReference type="EMBL" id="MBD2345495.1"/>
    </source>
</evidence>
<protein>
    <submittedName>
        <fullName evidence="9">Cyanoexosortase A</fullName>
        <ecNumber evidence="9">3.4.22.-</ecNumber>
    </submittedName>
</protein>
<feature type="transmembrane region" description="Helical" evidence="8">
    <location>
        <begin position="38"/>
        <end position="54"/>
    </location>
</feature>
<feature type="transmembrane region" description="Helical" evidence="8">
    <location>
        <begin position="175"/>
        <end position="200"/>
    </location>
</feature>
<dbReference type="Pfam" id="PF09721">
    <property type="entry name" value="Exosortase_EpsH"/>
    <property type="match status" value="1"/>
</dbReference>
<comment type="caution">
    <text evidence="9">The sequence shown here is derived from an EMBL/GenBank/DDBJ whole genome shotgun (WGS) entry which is preliminary data.</text>
</comment>
<evidence type="ECO:0000256" key="3">
    <source>
        <dbReference type="ARBA" id="ARBA00022670"/>
    </source>
</evidence>
<proteinExistence type="predicted"/>
<keyword evidence="2" id="KW-1003">Cell membrane</keyword>
<feature type="transmembrane region" description="Helical" evidence="8">
    <location>
        <begin position="250"/>
        <end position="268"/>
    </location>
</feature>
<feature type="transmembrane region" description="Helical" evidence="8">
    <location>
        <begin position="66"/>
        <end position="86"/>
    </location>
</feature>
<evidence type="ECO:0000256" key="7">
    <source>
        <dbReference type="ARBA" id="ARBA00023136"/>
    </source>
</evidence>
<feature type="transmembrane region" description="Helical" evidence="8">
    <location>
        <begin position="133"/>
        <end position="155"/>
    </location>
</feature>
<keyword evidence="3" id="KW-0645">Protease</keyword>
<gene>
    <name evidence="9" type="primary">crtA</name>
    <name evidence="9" type="ORF">H6G18_15260</name>
</gene>
<evidence type="ECO:0000313" key="10">
    <source>
        <dbReference type="Proteomes" id="UP000607281"/>
    </source>
</evidence>
<dbReference type="Proteomes" id="UP000607281">
    <property type="component" value="Unassembled WGS sequence"/>
</dbReference>
<dbReference type="NCBIfam" id="TIGR04178">
    <property type="entry name" value="exo_archaeo"/>
    <property type="match status" value="1"/>
</dbReference>
<dbReference type="GO" id="GO:0016787">
    <property type="term" value="F:hydrolase activity"/>
    <property type="evidence" value="ECO:0007669"/>
    <property type="project" value="UniProtKB-KW"/>
</dbReference>
<dbReference type="EMBL" id="JACJRF010000025">
    <property type="protein sequence ID" value="MBD2345495.1"/>
    <property type="molecule type" value="Genomic_DNA"/>
</dbReference>
<evidence type="ECO:0000256" key="8">
    <source>
        <dbReference type="SAM" id="Phobius"/>
    </source>
</evidence>
<feature type="transmembrane region" description="Helical" evidence="8">
    <location>
        <begin position="12"/>
        <end position="32"/>
    </location>
</feature>
<evidence type="ECO:0000256" key="2">
    <source>
        <dbReference type="ARBA" id="ARBA00022475"/>
    </source>
</evidence>
<accession>A0ABR8CUM9</accession>
<evidence type="ECO:0000256" key="5">
    <source>
        <dbReference type="ARBA" id="ARBA00022801"/>
    </source>
</evidence>
<dbReference type="InterPro" id="IPR026392">
    <property type="entry name" value="Exo/Archaeosortase_dom"/>
</dbReference>
<evidence type="ECO:0000256" key="1">
    <source>
        <dbReference type="ARBA" id="ARBA00004651"/>
    </source>
</evidence>
<organism evidence="9 10">
    <name type="scientific">Anabaena subtropica FACHB-260</name>
    <dbReference type="NCBI Taxonomy" id="2692884"/>
    <lineage>
        <taxon>Bacteria</taxon>
        <taxon>Bacillati</taxon>
        <taxon>Cyanobacteriota</taxon>
        <taxon>Cyanophyceae</taxon>
        <taxon>Nostocales</taxon>
        <taxon>Nostocaceae</taxon>
        <taxon>Anabaena</taxon>
    </lineage>
</organism>
<evidence type="ECO:0000256" key="6">
    <source>
        <dbReference type="ARBA" id="ARBA00022989"/>
    </source>
</evidence>
<evidence type="ECO:0000256" key="4">
    <source>
        <dbReference type="ARBA" id="ARBA00022692"/>
    </source>
</evidence>
<dbReference type="RefSeq" id="WP_190407929.1">
    <property type="nucleotide sequence ID" value="NZ_JACJRF010000025.1"/>
</dbReference>
<comment type="subcellular location">
    <subcellularLocation>
        <location evidence="1">Cell membrane</location>
        <topology evidence="1">Multi-pass membrane protein</topology>
    </subcellularLocation>
</comment>
<dbReference type="InterPro" id="IPR019127">
    <property type="entry name" value="Exosortase"/>
</dbReference>
<name>A0ABR8CUM9_9NOST</name>
<keyword evidence="6 8" id="KW-1133">Transmembrane helix</keyword>